<evidence type="ECO:0000259" key="7">
    <source>
        <dbReference type="Pfam" id="PF01048"/>
    </source>
</evidence>
<dbReference type="InterPro" id="IPR018016">
    <property type="entry name" value="Nucleoside_phosphorylase_CS"/>
</dbReference>
<reference evidence="8 9" key="1">
    <citation type="submission" date="2016-11" db="EMBL/GenBank/DDBJ databases">
        <authorList>
            <person name="Jaros S."/>
            <person name="Januszkiewicz K."/>
            <person name="Wedrychowicz H."/>
        </authorList>
    </citation>
    <scope>NUCLEOTIDE SEQUENCE [LARGE SCALE GENOMIC DNA]</scope>
    <source>
        <strain evidence="8 9">DSM 5091</strain>
    </source>
</reference>
<dbReference type="EC" id="2.4.2.3" evidence="2"/>
<evidence type="ECO:0000256" key="2">
    <source>
        <dbReference type="ARBA" id="ARBA00011888"/>
    </source>
</evidence>
<dbReference type="OrthoDB" id="9782889at2"/>
<dbReference type="InterPro" id="IPR035994">
    <property type="entry name" value="Nucleoside_phosphorylase_sf"/>
</dbReference>
<dbReference type="STRING" id="1122189.SAMN02745165_02607"/>
<feature type="domain" description="Nucleoside phosphorylase" evidence="7">
    <location>
        <begin position="23"/>
        <end position="251"/>
    </location>
</feature>
<dbReference type="EMBL" id="FQZT01000009">
    <property type="protein sequence ID" value="SHJ52867.1"/>
    <property type="molecule type" value="Genomic_DNA"/>
</dbReference>
<dbReference type="RefSeq" id="WP_072909169.1">
    <property type="nucleotide sequence ID" value="NZ_FQZT01000009.1"/>
</dbReference>
<dbReference type="GO" id="GO:0005829">
    <property type="term" value="C:cytosol"/>
    <property type="evidence" value="ECO:0007669"/>
    <property type="project" value="TreeGrafter"/>
</dbReference>
<evidence type="ECO:0000313" key="8">
    <source>
        <dbReference type="EMBL" id="SHJ52867.1"/>
    </source>
</evidence>
<dbReference type="Proteomes" id="UP000184171">
    <property type="component" value="Unassembled WGS sequence"/>
</dbReference>
<keyword evidence="9" id="KW-1185">Reference proteome</keyword>
<keyword evidence="5" id="KW-0808">Transferase</keyword>
<dbReference type="Pfam" id="PF01048">
    <property type="entry name" value="PNP_UDP_1"/>
    <property type="match status" value="1"/>
</dbReference>
<evidence type="ECO:0000256" key="4">
    <source>
        <dbReference type="ARBA" id="ARBA00022676"/>
    </source>
</evidence>
<protein>
    <recommendedName>
        <fullName evidence="3">Uridine phosphorylase</fullName>
        <ecNumber evidence="2">2.4.2.3</ecNumber>
    </recommendedName>
</protein>
<evidence type="ECO:0000256" key="6">
    <source>
        <dbReference type="ARBA" id="ARBA00048447"/>
    </source>
</evidence>
<dbReference type="SUPFAM" id="SSF53167">
    <property type="entry name" value="Purine and uridine phosphorylases"/>
    <property type="match status" value="1"/>
</dbReference>
<dbReference type="Gene3D" id="3.40.50.1580">
    <property type="entry name" value="Nucleoside phosphorylase domain"/>
    <property type="match status" value="1"/>
</dbReference>
<comment type="similarity">
    <text evidence="1">Belongs to the PNP/UDP phosphorylase family.</text>
</comment>
<accession>A0A1M6K1R7</accession>
<organism evidence="8 9">
    <name type="scientific">Malonomonas rubra DSM 5091</name>
    <dbReference type="NCBI Taxonomy" id="1122189"/>
    <lineage>
        <taxon>Bacteria</taxon>
        <taxon>Pseudomonadati</taxon>
        <taxon>Thermodesulfobacteriota</taxon>
        <taxon>Desulfuromonadia</taxon>
        <taxon>Desulfuromonadales</taxon>
        <taxon>Geopsychrobacteraceae</taxon>
        <taxon>Malonomonas</taxon>
    </lineage>
</organism>
<proteinExistence type="inferred from homology"/>
<dbReference type="PANTHER" id="PTHR43691:SF11">
    <property type="entry name" value="FI09636P-RELATED"/>
    <property type="match status" value="1"/>
</dbReference>
<gene>
    <name evidence="8" type="ORF">SAMN02745165_02607</name>
</gene>
<evidence type="ECO:0000256" key="3">
    <source>
        <dbReference type="ARBA" id="ARBA00021980"/>
    </source>
</evidence>
<dbReference type="PROSITE" id="PS01232">
    <property type="entry name" value="PNP_UDP_1"/>
    <property type="match status" value="1"/>
</dbReference>
<comment type="catalytic activity">
    <reaction evidence="6">
        <text>uridine + phosphate = alpha-D-ribose 1-phosphate + uracil</text>
        <dbReference type="Rhea" id="RHEA:24388"/>
        <dbReference type="ChEBI" id="CHEBI:16704"/>
        <dbReference type="ChEBI" id="CHEBI:17568"/>
        <dbReference type="ChEBI" id="CHEBI:43474"/>
        <dbReference type="ChEBI" id="CHEBI:57720"/>
        <dbReference type="EC" id="2.4.2.3"/>
    </reaction>
</comment>
<dbReference type="GO" id="GO:0009164">
    <property type="term" value="P:nucleoside catabolic process"/>
    <property type="evidence" value="ECO:0007669"/>
    <property type="project" value="UniProtKB-ARBA"/>
</dbReference>
<evidence type="ECO:0000256" key="1">
    <source>
        <dbReference type="ARBA" id="ARBA00010456"/>
    </source>
</evidence>
<dbReference type="AlphaFoldDB" id="A0A1M6K1R7"/>
<dbReference type="PANTHER" id="PTHR43691">
    <property type="entry name" value="URIDINE PHOSPHORYLASE"/>
    <property type="match status" value="1"/>
</dbReference>
<name>A0A1M6K1R7_MALRU</name>
<sequence length="256" mass="27540">MGESQLYHIGFSKQDLGEQVQAVLLCGDPQRARRIAQETDGVDCLQVLSENRGLNSYLCRLPDGTRFISATSGMGAPSLSIVVNELVQVGLHQIIRVGTCGGIADQVKVGSLVISQAALCRQGAAADIAPRDYPAAADPFLTVALVEAAQRLGLDYHLGVTASVDTFYEGQERTDSANPQLLRSLQGVTEEYRQLKILNYEMEAATLFKMGLVYGFSAACVCAVLAERCSSEKVNVEMKKQAEEGAVRVALNALKK</sequence>
<dbReference type="GO" id="GO:0004850">
    <property type="term" value="F:uridine phosphorylase activity"/>
    <property type="evidence" value="ECO:0007669"/>
    <property type="project" value="UniProtKB-EC"/>
</dbReference>
<evidence type="ECO:0000313" key="9">
    <source>
        <dbReference type="Proteomes" id="UP000184171"/>
    </source>
</evidence>
<dbReference type="InterPro" id="IPR000845">
    <property type="entry name" value="Nucleoside_phosphorylase_d"/>
</dbReference>
<keyword evidence="4" id="KW-0328">Glycosyltransferase</keyword>
<evidence type="ECO:0000256" key="5">
    <source>
        <dbReference type="ARBA" id="ARBA00022679"/>
    </source>
</evidence>
<dbReference type="CDD" id="cd17767">
    <property type="entry name" value="UP_EcUdp-like"/>
    <property type="match status" value="1"/>
</dbReference>